<protein>
    <submittedName>
        <fullName evidence="1">Uncharacterized protein</fullName>
    </submittedName>
</protein>
<comment type="caution">
    <text evidence="1">The sequence shown here is derived from an EMBL/GenBank/DDBJ whole genome shotgun (WGS) entry which is preliminary data.</text>
</comment>
<dbReference type="Proteomes" id="UP000053070">
    <property type="component" value="Unassembled WGS sequence"/>
</dbReference>
<reference evidence="1 2" key="1">
    <citation type="submission" date="2015-04" db="EMBL/GenBank/DDBJ databases">
        <title>The draft genome sequence of Erythrobacr gangjinensis K7-2.</title>
        <authorList>
            <person name="Zhuang L."/>
            <person name="Liu Y."/>
            <person name="Shao Z."/>
        </authorList>
    </citation>
    <scope>NUCLEOTIDE SEQUENCE [LARGE SCALE GENOMIC DNA]</scope>
    <source>
        <strain evidence="1 2">K7-2</strain>
    </source>
</reference>
<dbReference type="PATRIC" id="fig|502682.8.peg.2376"/>
<dbReference type="AlphaFoldDB" id="A0A0G9MRW3"/>
<dbReference type="EMBL" id="LBHC01000002">
    <property type="protein sequence ID" value="KLE32063.1"/>
    <property type="molecule type" value="Genomic_DNA"/>
</dbReference>
<dbReference type="KEGG" id="egn:BMF35_a1323"/>
<keyword evidence="2" id="KW-1185">Reference proteome</keyword>
<accession>A0A0G9MRW3</accession>
<proteinExistence type="predicted"/>
<organism evidence="1 2">
    <name type="scientific">Aurantiacibacter gangjinensis</name>
    <dbReference type="NCBI Taxonomy" id="502682"/>
    <lineage>
        <taxon>Bacteria</taxon>
        <taxon>Pseudomonadati</taxon>
        <taxon>Pseudomonadota</taxon>
        <taxon>Alphaproteobacteria</taxon>
        <taxon>Sphingomonadales</taxon>
        <taxon>Erythrobacteraceae</taxon>
        <taxon>Aurantiacibacter</taxon>
    </lineage>
</organism>
<sequence>MNTSYDYRPPEMRARTVALRPVLLGVALAFVLGMSLTLYLTRGGGGLGNLFSVRSDEAASGAMAEDDRETDAIAAPTPTPSASQSAAVAEETLQTVQRVEQAVEQAGGIDSRVAAMEQRLTRLDIQSQAAAGNAARAEGLLIAFASRRAIERGAPLGYLADQLRLRFGDARPNAVQTIIDAAQDPVTLDRLVARLEGLAPMLDDAPSGESVFTRLGREMSSLFVVRREDTPSPVAERRLERARLFLETGRIEAAVSEIRQLPNAGEAEEWIRDAERFAAAQRALETLETAAVLDPRGLRDGGGGRVEQLSPAQAGGDRVN</sequence>
<dbReference type="STRING" id="502682.BMF35_a1323"/>
<evidence type="ECO:0000313" key="2">
    <source>
        <dbReference type="Proteomes" id="UP000053070"/>
    </source>
</evidence>
<evidence type="ECO:0000313" key="1">
    <source>
        <dbReference type="EMBL" id="KLE32063.1"/>
    </source>
</evidence>
<gene>
    <name evidence="1" type="ORF">AAW01_11645</name>
</gene>
<dbReference type="RefSeq" id="WP_047007411.1">
    <property type="nucleotide sequence ID" value="NZ_CP018097.1"/>
</dbReference>
<name>A0A0G9MRW3_9SPHN</name>